<dbReference type="Proteomes" id="UP000649617">
    <property type="component" value="Unassembled WGS sequence"/>
</dbReference>
<feature type="region of interest" description="Disordered" evidence="2">
    <location>
        <begin position="101"/>
        <end position="170"/>
    </location>
</feature>
<dbReference type="CDD" id="cd00170">
    <property type="entry name" value="SEC14"/>
    <property type="match status" value="1"/>
</dbReference>
<feature type="compositionally biased region" description="Basic residues" evidence="2">
    <location>
        <begin position="122"/>
        <end position="131"/>
    </location>
</feature>
<dbReference type="AlphaFoldDB" id="A0A812W6D7"/>
<organism evidence="4 5">
    <name type="scientific">Symbiodinium pilosum</name>
    <name type="common">Dinoflagellate</name>
    <dbReference type="NCBI Taxonomy" id="2952"/>
    <lineage>
        <taxon>Eukaryota</taxon>
        <taxon>Sar</taxon>
        <taxon>Alveolata</taxon>
        <taxon>Dinophyceae</taxon>
        <taxon>Suessiales</taxon>
        <taxon>Symbiodiniaceae</taxon>
        <taxon>Symbiodinium</taxon>
    </lineage>
</organism>
<feature type="domain" description="CRAL-TRIO" evidence="3">
    <location>
        <begin position="817"/>
        <end position="988"/>
    </location>
</feature>
<dbReference type="SUPFAM" id="SSF48403">
    <property type="entry name" value="Ankyrin repeat"/>
    <property type="match status" value="1"/>
</dbReference>
<sequence length="1206" mass="134175">MPISEADALAAHAAIHGDKTSVMLSSGKTLKVVKAKNGCKSIKFPEFQAMEQNKSKSSDWAKKAKSGVKITWFLSGTVPSTWGRVVEGKVDARGKAIVATSTESTEAKAAPKRGVEAEPKRGPKAKARAKARGSSSAAETQAKATLAPTPKKRPGPASSGPSAPETKKPKLEAVDAVAPPDAEDPLQLAPLFAGMGHGASWFKILKPVLESLSDAPKFIGPSRDKQIIPVRELTFQALKPNAPSGWRVVSLGQSPYPRIESATGIAHFDNAIKSWDSGKFGAVVTMRCIIKAAAMSKFKISKETKVPDLRKLLKKEGIVGPPEWFQAMLAQGVLLMNAACTIKPVEGTRAGEVVEEHLLFWQPVMEAVVDAILEDCKKSNRPIIFAWWGSESLKTKKFLDKRSFAKFPGVKVRHIEHKNPAAMGDRFCDSPNVFDSINKAIAELKLGKPIDWLPDASWKAALGIDEQAEEMGAFVAETQELHRMYLERLKDGLDSRADDLEDILGVASQPLLALPATCKPFNKVVAGKASVGQADKMSRAGLTVDEAAALHLYTTNHLYKALNAALRDPERKETKQYFLYLRLFLEAMEKLPSSKRQLYRGVALDLEEQYKVGAVVTWWAVSSCTPDLSVASSGPDSLRMRFKFKSSLGLSMGIIRKYCLSPEGFSGSKKSTLFRITAVRSVGIRDFSQYKSEEEQLDDIGTFLHQESTKDMRGNQPHGAAAKVTKVERKGEYSECVQNALEHLLCNGGRNSKSCQAAALGPDPDPTDLKKLGRELPQYMLESCDGDVRKAMKRWTETLQWRCEVDDEGIFKRPHPEFFKVQQHFPTSIHLPDKAGRLTYWNKVGQWNTTGLDKDGLTIERIRDDYIWQTLFTWDVWLKRDDKQHLTIIMDMEGFRLSLITPRLLRIFSASFNAVQAHMPDREHLVIVINAPEWWRTVWAFFRPFLAKKQQERLKVCVGTEESISTLLKFIDAKNLPPAYGGSGIELGSVKDVVVGGNDEPDARIVTKDGIPTGVPRTNHKIVKWEHQPGHKPFASYKLPKWVKHPDAQKAAMFLQPEDYMGSKRRHNIHSWNVAHIGAQCGMFEGQGFKMLAKATSEEINAPDTLEGFTPLHWAVLSDNPKAVIWLLKNGADKDAKDAQGRTAEDLVEEYWGDFHQRYWGNFPKQDGLPQVEKVFPKRLKQMKDAFKLTFTATDSDLEGYKTIEV</sequence>
<reference evidence="4" key="1">
    <citation type="submission" date="2021-02" db="EMBL/GenBank/DDBJ databases">
        <authorList>
            <person name="Dougan E. K."/>
            <person name="Rhodes N."/>
            <person name="Thang M."/>
            <person name="Chan C."/>
        </authorList>
    </citation>
    <scope>NUCLEOTIDE SEQUENCE</scope>
</reference>
<dbReference type="InterPro" id="IPR036770">
    <property type="entry name" value="Ankyrin_rpt-contain_sf"/>
</dbReference>
<dbReference type="InterPro" id="IPR036865">
    <property type="entry name" value="CRAL-TRIO_dom_sf"/>
</dbReference>
<keyword evidence="1" id="KW-0040">ANK repeat</keyword>
<dbReference type="SUPFAM" id="SSF52141">
    <property type="entry name" value="Uracil-DNA glycosylase-like"/>
    <property type="match status" value="1"/>
</dbReference>
<dbReference type="OrthoDB" id="423533at2759"/>
<dbReference type="InterPro" id="IPR001251">
    <property type="entry name" value="CRAL-TRIO_dom"/>
</dbReference>
<evidence type="ECO:0000259" key="3">
    <source>
        <dbReference type="PROSITE" id="PS50191"/>
    </source>
</evidence>
<evidence type="ECO:0000313" key="5">
    <source>
        <dbReference type="Proteomes" id="UP000649617"/>
    </source>
</evidence>
<dbReference type="PANTHER" id="PTHR45657">
    <property type="entry name" value="CRAL-TRIO DOMAIN-CONTAINING PROTEIN YKL091C-RELATED"/>
    <property type="match status" value="1"/>
</dbReference>
<dbReference type="EMBL" id="CAJNIZ010043748">
    <property type="protein sequence ID" value="CAE7667496.1"/>
    <property type="molecule type" value="Genomic_DNA"/>
</dbReference>
<evidence type="ECO:0000313" key="4">
    <source>
        <dbReference type="EMBL" id="CAE7667496.1"/>
    </source>
</evidence>
<dbReference type="PROSITE" id="PS50088">
    <property type="entry name" value="ANK_REPEAT"/>
    <property type="match status" value="1"/>
</dbReference>
<dbReference type="Gene3D" id="3.40.525.10">
    <property type="entry name" value="CRAL-TRIO lipid binding domain"/>
    <property type="match status" value="1"/>
</dbReference>
<dbReference type="SUPFAM" id="SSF56399">
    <property type="entry name" value="ADP-ribosylation"/>
    <property type="match status" value="1"/>
</dbReference>
<dbReference type="Gene3D" id="3.90.176.10">
    <property type="entry name" value="Toxin ADP-ribosyltransferase, Chain A, domain 1"/>
    <property type="match status" value="1"/>
</dbReference>
<name>A0A812W6D7_SYMPI</name>
<gene>
    <name evidence="4" type="primary">SEC14</name>
    <name evidence="4" type="ORF">SPIL2461_LOCUS18305</name>
</gene>
<comment type="caution">
    <text evidence="4">The sequence shown here is derived from an EMBL/GenBank/DDBJ whole genome shotgun (WGS) entry which is preliminary data.</text>
</comment>
<dbReference type="PROSITE" id="PS50297">
    <property type="entry name" value="ANK_REP_REGION"/>
    <property type="match status" value="1"/>
</dbReference>
<dbReference type="InterPro" id="IPR036895">
    <property type="entry name" value="Uracil-DNA_glycosylase-like_sf"/>
</dbReference>
<protein>
    <submittedName>
        <fullName evidence="4">SEC14 protein</fullName>
    </submittedName>
</protein>
<evidence type="ECO:0000256" key="2">
    <source>
        <dbReference type="SAM" id="MobiDB-lite"/>
    </source>
</evidence>
<dbReference type="PROSITE" id="PS50191">
    <property type="entry name" value="CRAL_TRIO"/>
    <property type="match status" value="1"/>
</dbReference>
<dbReference type="PANTHER" id="PTHR45657:SF1">
    <property type="entry name" value="CRAL-TRIO DOMAIN-CONTAINING PROTEIN YKL091C-RELATED"/>
    <property type="match status" value="1"/>
</dbReference>
<dbReference type="SUPFAM" id="SSF52087">
    <property type="entry name" value="CRAL/TRIO domain"/>
    <property type="match status" value="1"/>
</dbReference>
<dbReference type="InterPro" id="IPR051026">
    <property type="entry name" value="PI/PC_transfer"/>
</dbReference>
<dbReference type="Pfam" id="PF00650">
    <property type="entry name" value="CRAL_TRIO"/>
    <property type="match status" value="1"/>
</dbReference>
<evidence type="ECO:0000256" key="1">
    <source>
        <dbReference type="PROSITE-ProRule" id="PRU00023"/>
    </source>
</evidence>
<proteinExistence type="predicted"/>
<dbReference type="Gene3D" id="1.25.40.20">
    <property type="entry name" value="Ankyrin repeat-containing domain"/>
    <property type="match status" value="1"/>
</dbReference>
<feature type="compositionally biased region" description="Low complexity" evidence="2">
    <location>
        <begin position="155"/>
        <end position="164"/>
    </location>
</feature>
<dbReference type="Pfam" id="PF00023">
    <property type="entry name" value="Ank"/>
    <property type="match status" value="1"/>
</dbReference>
<dbReference type="InterPro" id="IPR002110">
    <property type="entry name" value="Ankyrin_rpt"/>
</dbReference>
<dbReference type="Gene3D" id="3.40.470.10">
    <property type="entry name" value="Uracil-DNA glycosylase-like domain"/>
    <property type="match status" value="1"/>
</dbReference>
<dbReference type="SMART" id="SM00248">
    <property type="entry name" value="ANK"/>
    <property type="match status" value="1"/>
</dbReference>
<keyword evidence="5" id="KW-1185">Reference proteome</keyword>
<accession>A0A812W6D7</accession>
<dbReference type="PROSITE" id="PS51996">
    <property type="entry name" value="TR_MART"/>
    <property type="match status" value="1"/>
</dbReference>
<dbReference type="SMART" id="SM00516">
    <property type="entry name" value="SEC14"/>
    <property type="match status" value="1"/>
</dbReference>
<feature type="repeat" description="ANK" evidence="1">
    <location>
        <begin position="1107"/>
        <end position="1139"/>
    </location>
</feature>